<dbReference type="GO" id="GO:0003677">
    <property type="term" value="F:DNA binding"/>
    <property type="evidence" value="ECO:0007669"/>
    <property type="project" value="UniProtKB-KW"/>
</dbReference>
<dbReference type="InterPro" id="IPR041607">
    <property type="entry name" value="HU-HIG"/>
</dbReference>
<comment type="caution">
    <text evidence="4">The sequence shown here is derived from an EMBL/GenBank/DDBJ whole genome shotgun (WGS) entry which is preliminary data.</text>
</comment>
<dbReference type="AlphaFoldDB" id="A0A9D2A4S9"/>
<name>A0A9D2A4S9_9BACE</name>
<dbReference type="InterPro" id="IPR010992">
    <property type="entry name" value="IHF-like_DNA-bd_dom_sf"/>
</dbReference>
<sequence length="175" mass="18971">MSFKYKLTKKRKSPSNPQAETEWHAIPSITNRLTTRSVCKVVTRNTTTAPTEAESTFNLVCDGIVHELQQGNSVQLGELGWLRISFGSEGVEDLTQFDAATMIKNIKIVFTPSKALMADIRNGLVFENAGVVEEGFTFPTTKAYLDYKQTGQLPTPGGTGTGGTDDDDSGQGTFG</sequence>
<feature type="region of interest" description="Disordered" evidence="2">
    <location>
        <begin position="1"/>
        <end position="20"/>
    </location>
</feature>
<evidence type="ECO:0000313" key="4">
    <source>
        <dbReference type="EMBL" id="HIZ01349.1"/>
    </source>
</evidence>
<keyword evidence="1 4" id="KW-0238">DNA-binding</keyword>
<feature type="compositionally biased region" description="Basic residues" evidence="2">
    <location>
        <begin position="1"/>
        <end position="13"/>
    </location>
</feature>
<feature type="region of interest" description="Disordered" evidence="2">
    <location>
        <begin position="149"/>
        <end position="175"/>
    </location>
</feature>
<dbReference type="EMBL" id="DXCK01000055">
    <property type="protein sequence ID" value="HIZ01349.1"/>
    <property type="molecule type" value="Genomic_DNA"/>
</dbReference>
<gene>
    <name evidence="4" type="ORF">H9819_03735</name>
</gene>
<reference evidence="4" key="1">
    <citation type="journal article" date="2021" name="PeerJ">
        <title>Extensive microbial diversity within the chicken gut microbiome revealed by metagenomics and culture.</title>
        <authorList>
            <person name="Gilroy R."/>
            <person name="Ravi A."/>
            <person name="Getino M."/>
            <person name="Pursley I."/>
            <person name="Horton D.L."/>
            <person name="Alikhan N.F."/>
            <person name="Baker D."/>
            <person name="Gharbi K."/>
            <person name="Hall N."/>
            <person name="Watson M."/>
            <person name="Adriaenssens E.M."/>
            <person name="Foster-Nyarko E."/>
            <person name="Jarju S."/>
            <person name="Secka A."/>
            <person name="Antonio M."/>
            <person name="Oren A."/>
            <person name="Chaudhuri R.R."/>
            <person name="La Ragione R."/>
            <person name="Hildebrand F."/>
            <person name="Pallen M.J."/>
        </authorList>
    </citation>
    <scope>NUCLEOTIDE SEQUENCE</scope>
    <source>
        <strain evidence="4">ChiHjej12B11-24981</strain>
    </source>
</reference>
<dbReference type="Pfam" id="PF18291">
    <property type="entry name" value="HU-HIG"/>
    <property type="match status" value="1"/>
</dbReference>
<evidence type="ECO:0000256" key="2">
    <source>
        <dbReference type="SAM" id="MobiDB-lite"/>
    </source>
</evidence>
<organism evidence="4 5">
    <name type="scientific">Candidatus Bacteroides merdipullorum</name>
    <dbReference type="NCBI Taxonomy" id="2838474"/>
    <lineage>
        <taxon>Bacteria</taxon>
        <taxon>Pseudomonadati</taxon>
        <taxon>Bacteroidota</taxon>
        <taxon>Bacteroidia</taxon>
        <taxon>Bacteroidales</taxon>
        <taxon>Bacteroidaceae</taxon>
        <taxon>Bacteroides</taxon>
    </lineage>
</organism>
<reference evidence="4" key="2">
    <citation type="submission" date="2021-04" db="EMBL/GenBank/DDBJ databases">
        <authorList>
            <person name="Gilroy R."/>
        </authorList>
    </citation>
    <scope>NUCLEOTIDE SEQUENCE</scope>
    <source>
        <strain evidence="4">ChiHjej12B11-24981</strain>
    </source>
</reference>
<accession>A0A9D2A4S9</accession>
<evidence type="ECO:0000259" key="3">
    <source>
        <dbReference type="Pfam" id="PF18291"/>
    </source>
</evidence>
<dbReference type="SUPFAM" id="SSF47729">
    <property type="entry name" value="IHF-like DNA-binding proteins"/>
    <property type="match status" value="1"/>
</dbReference>
<evidence type="ECO:0000256" key="1">
    <source>
        <dbReference type="ARBA" id="ARBA00023125"/>
    </source>
</evidence>
<dbReference type="Proteomes" id="UP000824023">
    <property type="component" value="Unassembled WGS sequence"/>
</dbReference>
<protein>
    <submittedName>
        <fullName evidence="4">DNA-binding protein</fullName>
    </submittedName>
</protein>
<proteinExistence type="predicted"/>
<evidence type="ECO:0000313" key="5">
    <source>
        <dbReference type="Proteomes" id="UP000824023"/>
    </source>
</evidence>
<feature type="domain" description="HU" evidence="3">
    <location>
        <begin position="1"/>
        <end position="123"/>
    </location>
</feature>